<feature type="domain" description="SHOCT" evidence="2">
    <location>
        <begin position="352"/>
        <end position="379"/>
    </location>
</feature>
<organism evidence="4 5">
    <name type="scientific">Haloferax volcanii</name>
    <name type="common">Halobacterium volcanii</name>
    <dbReference type="NCBI Taxonomy" id="2246"/>
    <lineage>
        <taxon>Archaea</taxon>
        <taxon>Methanobacteriati</taxon>
        <taxon>Methanobacteriota</taxon>
        <taxon>Stenosarchaea group</taxon>
        <taxon>Halobacteria</taxon>
        <taxon>Halobacteriales</taxon>
        <taxon>Haloferacaceae</taxon>
        <taxon>Haloferax</taxon>
    </lineage>
</organism>
<feature type="compositionally biased region" description="Basic and acidic residues" evidence="1">
    <location>
        <begin position="372"/>
        <end position="382"/>
    </location>
</feature>
<gene>
    <name evidence="4" type="ORF">FQA18_19055</name>
</gene>
<dbReference type="InterPro" id="IPR018649">
    <property type="entry name" value="SHOCT"/>
</dbReference>
<proteinExistence type="predicted"/>
<evidence type="ECO:0000313" key="4">
    <source>
        <dbReference type="EMBL" id="TVT88217.1"/>
    </source>
</evidence>
<dbReference type="AlphaFoldDB" id="A0A558FRS6"/>
<feature type="region of interest" description="Disordered" evidence="1">
    <location>
        <begin position="358"/>
        <end position="382"/>
    </location>
</feature>
<evidence type="ECO:0008006" key="6">
    <source>
        <dbReference type="Google" id="ProtNLM"/>
    </source>
</evidence>
<feature type="domain" description="YokE-like PH" evidence="3">
    <location>
        <begin position="217"/>
        <end position="331"/>
    </location>
</feature>
<comment type="caution">
    <text evidence="4">The sequence shown here is derived from an EMBL/GenBank/DDBJ whole genome shotgun (WGS) entry which is preliminary data.</text>
</comment>
<evidence type="ECO:0000259" key="2">
    <source>
        <dbReference type="Pfam" id="PF09851"/>
    </source>
</evidence>
<name>A0A558FRS6_HALVO</name>
<dbReference type="Pfam" id="PF09851">
    <property type="entry name" value="SHOCT"/>
    <property type="match status" value="1"/>
</dbReference>
<evidence type="ECO:0000256" key="1">
    <source>
        <dbReference type="SAM" id="MobiDB-lite"/>
    </source>
</evidence>
<dbReference type="Pfam" id="PF14470">
    <property type="entry name" value="bPH_3"/>
    <property type="match status" value="2"/>
</dbReference>
<dbReference type="EMBL" id="VMTR01000305">
    <property type="protein sequence ID" value="TVT88217.1"/>
    <property type="molecule type" value="Genomic_DNA"/>
</dbReference>
<feature type="domain" description="YokE-like PH" evidence="3">
    <location>
        <begin position="55"/>
        <end position="159"/>
    </location>
</feature>
<dbReference type="RefSeq" id="WP_144859861.1">
    <property type="nucleotide sequence ID" value="NZ_JAWLKZ010000010.1"/>
</dbReference>
<dbReference type="Proteomes" id="UP000320212">
    <property type="component" value="Unassembled WGS sequence"/>
</dbReference>
<reference evidence="4 5" key="1">
    <citation type="submission" date="2019-07" db="EMBL/GenBank/DDBJ databases">
        <title>Draft genome sequence of Haloferax volcanii SS0101, isolated from salt farm in Samut Sakhon, Thailand.</title>
        <authorList>
            <person name="Wanthongcharoen S."/>
            <person name="Yamprayoonswat W."/>
            <person name="Ruangsuj P."/>
            <person name="Thongpramul N."/>
            <person name="Jumpathong W."/>
            <person name="Sittihan S."/>
            <person name="Kanjanavas P."/>
            <person name="Yasawong M."/>
        </authorList>
    </citation>
    <scope>NUCLEOTIDE SEQUENCE [LARGE SCALE GENOMIC DNA]</scope>
    <source>
        <strain evidence="4 5">SS0101</strain>
    </source>
</reference>
<sequence>MGLFDSGDVNPEAQRLADSARGKSVTAKILTKTTGGVGSFSVQSILADSSFLNILNENEQPHYYFANNSKGQIRDGDAVGAGHQQDFMSTVLVTDQRIILTAAGNRGNALVYGSITDVQTKNGLTKNRLSVFTSNHEYRMYIPNSATQSEIEAAADYIRTQAKDAPTVNSDLDTVHSLRPIWDDTMRTGAGNTDPLDATPQGAYVNQERVDKIRDILDPDERVHYLTRGQTVDVEGSGAGSSWWGNDRSRKQGTRGYVRAAATNKRVVVKIPQFTGTDERSVPYQSITSVDLDAGLGGKRISLQTPGQTYHIQANFPGKPEVREMTRFIREQIAGDTTTATSTASTETDPLEQLEKLGELRDNGVLSEEEFEEKKADLLDEI</sequence>
<protein>
    <recommendedName>
        <fullName evidence="6">SHOCT domain-containing protein</fullName>
    </recommendedName>
</protein>
<feature type="region of interest" description="Disordered" evidence="1">
    <location>
        <begin position="334"/>
        <end position="353"/>
    </location>
</feature>
<feature type="compositionally biased region" description="Low complexity" evidence="1">
    <location>
        <begin position="337"/>
        <end position="348"/>
    </location>
</feature>
<evidence type="ECO:0000313" key="5">
    <source>
        <dbReference type="Proteomes" id="UP000320212"/>
    </source>
</evidence>
<evidence type="ECO:0000259" key="3">
    <source>
        <dbReference type="Pfam" id="PF14470"/>
    </source>
</evidence>
<dbReference type="InterPro" id="IPR039519">
    <property type="entry name" value="YokE-like_PH"/>
</dbReference>
<accession>A0A558FRS6</accession>